<feature type="domain" description="DUF4266" evidence="1">
    <location>
        <begin position="23"/>
        <end position="73"/>
    </location>
</feature>
<organism evidence="2">
    <name type="scientific">uncultured Sulfurovum sp</name>
    <dbReference type="NCBI Taxonomy" id="269237"/>
    <lineage>
        <taxon>Bacteria</taxon>
        <taxon>Pseudomonadati</taxon>
        <taxon>Campylobacterota</taxon>
        <taxon>Epsilonproteobacteria</taxon>
        <taxon>Campylobacterales</taxon>
        <taxon>Sulfurovaceae</taxon>
        <taxon>Sulfurovum</taxon>
        <taxon>environmental samples</taxon>
    </lineage>
</organism>
<sequence length="73" mass="7932">MTRQLLLLGGTFLLMGCSMIKEVKPWEKENHAREIMSFAGLHPEVTKFESHVYFSKEATRGGSGVAGGGCGCN</sequence>
<evidence type="ECO:0000259" key="1">
    <source>
        <dbReference type="Pfam" id="PF14086"/>
    </source>
</evidence>
<dbReference type="PROSITE" id="PS51257">
    <property type="entry name" value="PROKAR_LIPOPROTEIN"/>
    <property type="match status" value="1"/>
</dbReference>
<dbReference type="AlphaFoldDB" id="A0A6S6UBY0"/>
<proteinExistence type="predicted"/>
<accession>A0A6S6UBY0</accession>
<dbReference type="InterPro" id="IPR025362">
    <property type="entry name" value="DUF4266"/>
</dbReference>
<protein>
    <submittedName>
        <fullName evidence="2">Phosphonate ABC transporter phosphate-binding periplasmic component (TC 3.A.1.9.1)</fullName>
    </submittedName>
</protein>
<gene>
    <name evidence="2" type="ORF">HELGO_WM27388</name>
</gene>
<dbReference type="EMBL" id="CACVAS010000166">
    <property type="protein sequence ID" value="CAA6827851.1"/>
    <property type="molecule type" value="Genomic_DNA"/>
</dbReference>
<name>A0A6S6UBY0_9BACT</name>
<evidence type="ECO:0000313" key="2">
    <source>
        <dbReference type="EMBL" id="CAA6827851.1"/>
    </source>
</evidence>
<reference evidence="2" key="1">
    <citation type="submission" date="2020-01" db="EMBL/GenBank/DDBJ databases">
        <authorList>
            <person name="Meier V. D."/>
            <person name="Meier V D."/>
        </authorList>
    </citation>
    <scope>NUCLEOTIDE SEQUENCE</scope>
    <source>
        <strain evidence="2">HLG_WM_MAG_01</strain>
    </source>
</reference>
<dbReference type="Pfam" id="PF14086">
    <property type="entry name" value="DUF4266"/>
    <property type="match status" value="1"/>
</dbReference>